<dbReference type="EMBL" id="BMXY01000005">
    <property type="protein sequence ID" value="GGZ71542.1"/>
    <property type="molecule type" value="Genomic_DNA"/>
</dbReference>
<accession>A0ABQ3CAW5</accession>
<sequence>MRQAGQAIGRGVAGVLALLLAACGPAPTPVSRMPVTLGDQAVTTLPIGNEPQPQPVDDLTSTQWPPAQVDRGRAQVSCERDDADDAPRTLQSLEFYPLFDAMTGCESTGLVRLHYSGRIDGGFTELMRRVSAMAERMDLPERLLDIDSPGGHVEEAIRAGDILAASKWTVRVQEQANCLSACVLVLAAADDRIARGNVGVHRLMRDRSNATSRAELNDELRNVNRMVRDYFERHGVALAVADLMMTVPNRRLRLLTADELDEYGLVGRNAAQDDLERIVIRRKCGEDFMRRRDAFQRQYEARCGIEDRPWEDVTRCGLELREAYGFPDAKCPDETPLADAERRLHLEDARVARLAQEAAAEAAAAEAEKLEGDAVAASTPPATTRTAR</sequence>
<comment type="caution">
    <text evidence="3">The sequence shown here is derived from an EMBL/GenBank/DDBJ whole genome shotgun (WGS) entry which is preliminary data.</text>
</comment>
<proteinExistence type="predicted"/>
<reference evidence="4" key="1">
    <citation type="journal article" date="2019" name="Int. J. Syst. Evol. Microbiol.">
        <title>The Global Catalogue of Microorganisms (GCM) 10K type strain sequencing project: providing services to taxonomists for standard genome sequencing and annotation.</title>
        <authorList>
            <consortium name="The Broad Institute Genomics Platform"/>
            <consortium name="The Broad Institute Genome Sequencing Center for Infectious Disease"/>
            <person name="Wu L."/>
            <person name="Ma J."/>
        </authorList>
    </citation>
    <scope>NUCLEOTIDE SEQUENCE [LARGE SCALE GENOMIC DNA]</scope>
    <source>
        <strain evidence="4">KCTC 22558</strain>
    </source>
</reference>
<evidence type="ECO:0008006" key="5">
    <source>
        <dbReference type="Google" id="ProtNLM"/>
    </source>
</evidence>
<dbReference type="Proteomes" id="UP000643403">
    <property type="component" value="Unassembled WGS sequence"/>
</dbReference>
<evidence type="ECO:0000256" key="1">
    <source>
        <dbReference type="SAM" id="MobiDB-lite"/>
    </source>
</evidence>
<gene>
    <name evidence="3" type="ORF">GCM10008101_27220</name>
</gene>
<name>A0ABQ3CAW5_9GAMM</name>
<dbReference type="Gene3D" id="3.90.226.10">
    <property type="entry name" value="2-enoyl-CoA Hydratase, Chain A, domain 1"/>
    <property type="match status" value="1"/>
</dbReference>
<feature type="signal peptide" evidence="2">
    <location>
        <begin position="1"/>
        <end position="21"/>
    </location>
</feature>
<feature type="chain" id="PRO_5046416483" description="Secreted protein" evidence="2">
    <location>
        <begin position="22"/>
        <end position="388"/>
    </location>
</feature>
<feature type="region of interest" description="Disordered" evidence="1">
    <location>
        <begin position="364"/>
        <end position="388"/>
    </location>
</feature>
<dbReference type="PROSITE" id="PS51257">
    <property type="entry name" value="PROKAR_LIPOPROTEIN"/>
    <property type="match status" value="1"/>
</dbReference>
<keyword evidence="2" id="KW-0732">Signal</keyword>
<organism evidence="3 4">
    <name type="scientific">Cognatilysobacter xinjiangensis</name>
    <dbReference type="NCBI Taxonomy" id="546892"/>
    <lineage>
        <taxon>Bacteria</taxon>
        <taxon>Pseudomonadati</taxon>
        <taxon>Pseudomonadota</taxon>
        <taxon>Gammaproteobacteria</taxon>
        <taxon>Lysobacterales</taxon>
        <taxon>Lysobacteraceae</taxon>
        <taxon>Cognatilysobacter</taxon>
    </lineage>
</organism>
<feature type="compositionally biased region" description="Low complexity" evidence="1">
    <location>
        <begin position="376"/>
        <end position="388"/>
    </location>
</feature>
<dbReference type="SUPFAM" id="SSF52096">
    <property type="entry name" value="ClpP/crotonase"/>
    <property type="match status" value="1"/>
</dbReference>
<keyword evidence="4" id="KW-1185">Reference proteome</keyword>
<protein>
    <recommendedName>
        <fullName evidence="5">Secreted protein</fullName>
    </recommendedName>
</protein>
<evidence type="ECO:0000256" key="2">
    <source>
        <dbReference type="SAM" id="SignalP"/>
    </source>
</evidence>
<evidence type="ECO:0000313" key="3">
    <source>
        <dbReference type="EMBL" id="GGZ71542.1"/>
    </source>
</evidence>
<dbReference type="RefSeq" id="WP_189450946.1">
    <property type="nucleotide sequence ID" value="NZ_BMXY01000005.1"/>
</dbReference>
<evidence type="ECO:0000313" key="4">
    <source>
        <dbReference type="Proteomes" id="UP000643403"/>
    </source>
</evidence>
<feature type="region of interest" description="Disordered" evidence="1">
    <location>
        <begin position="43"/>
        <end position="64"/>
    </location>
</feature>
<dbReference type="InterPro" id="IPR029045">
    <property type="entry name" value="ClpP/crotonase-like_dom_sf"/>
</dbReference>